<protein>
    <recommendedName>
        <fullName evidence="2">Stc1 domain-containing protein</fullName>
    </recommendedName>
</protein>
<dbReference type="OrthoDB" id="3514033at2759"/>
<evidence type="ECO:0000256" key="1">
    <source>
        <dbReference type="SAM" id="MobiDB-lite"/>
    </source>
</evidence>
<feature type="compositionally biased region" description="Polar residues" evidence="1">
    <location>
        <begin position="347"/>
        <end position="356"/>
    </location>
</feature>
<feature type="compositionally biased region" description="Basic residues" evidence="1">
    <location>
        <begin position="360"/>
        <end position="369"/>
    </location>
</feature>
<reference evidence="3 4" key="1">
    <citation type="submission" date="2017-08" db="EMBL/GenBank/DDBJ databases">
        <title>Harnessing the power of phylogenomics to disentangle the directionality and signatures of interkingdom host jumping in the parasitic fungal genus Tolypocladium.</title>
        <authorList>
            <person name="Quandt C.A."/>
            <person name="Patterson W."/>
            <person name="Spatafora J.W."/>
        </authorList>
    </citation>
    <scope>NUCLEOTIDE SEQUENCE [LARGE SCALE GENOMIC DNA]</scope>
    <source>
        <strain evidence="3 4">CBS 113982</strain>
    </source>
</reference>
<evidence type="ECO:0000313" key="3">
    <source>
        <dbReference type="EMBL" id="PNY19934.1"/>
    </source>
</evidence>
<dbReference type="EMBL" id="NRSZ01001289">
    <property type="protein sequence ID" value="PNY19934.1"/>
    <property type="molecule type" value="Genomic_DNA"/>
</dbReference>
<feature type="compositionally biased region" description="Low complexity" evidence="1">
    <location>
        <begin position="234"/>
        <end position="245"/>
    </location>
</feature>
<dbReference type="InterPro" id="IPR024630">
    <property type="entry name" value="Stc1"/>
</dbReference>
<feature type="region of interest" description="Disordered" evidence="1">
    <location>
        <begin position="304"/>
        <end position="419"/>
    </location>
</feature>
<name>A0A2K3PXC6_9HYPO</name>
<comment type="caution">
    <text evidence="3">The sequence shown here is derived from an EMBL/GenBank/DDBJ whole genome shotgun (WGS) entry which is preliminary data.</text>
</comment>
<feature type="region of interest" description="Disordered" evidence="1">
    <location>
        <begin position="199"/>
        <end position="263"/>
    </location>
</feature>
<organism evidence="3 4">
    <name type="scientific">Tolypocladium capitatum</name>
    <dbReference type="NCBI Taxonomy" id="45235"/>
    <lineage>
        <taxon>Eukaryota</taxon>
        <taxon>Fungi</taxon>
        <taxon>Dikarya</taxon>
        <taxon>Ascomycota</taxon>
        <taxon>Pezizomycotina</taxon>
        <taxon>Sordariomycetes</taxon>
        <taxon>Hypocreomycetidae</taxon>
        <taxon>Hypocreales</taxon>
        <taxon>Ophiocordycipitaceae</taxon>
        <taxon>Tolypocladium</taxon>
    </lineage>
</organism>
<dbReference type="AlphaFoldDB" id="A0A2K3PXC6"/>
<dbReference type="STRING" id="45235.A0A2K3PXC6"/>
<dbReference type="Proteomes" id="UP000236621">
    <property type="component" value="Unassembled WGS sequence"/>
</dbReference>
<feature type="compositionally biased region" description="Basic and acidic residues" evidence="1">
    <location>
        <begin position="397"/>
        <end position="407"/>
    </location>
</feature>
<sequence>MAEDKKPDFDLGLARDPAVPARFRCKVGGEWKSLNSFSNSQQKLIQRQLATRGRIDAANSGMACREHSAITRMEIRCDVCDLIKSGEQFSKNAKKNGENVCMRCIAWGETQEPEVTPAPLETGHLSIEEDNLEVWQQDYVESTDFFPGDDLPQAPITELSSLGLADHEVLDQVDAGLSSRSGSAVGRVATLVSGTYSGAASGSASQIGRQRATLSAASLPPHLRGNASGAPLGSTSTNSETSSVTGFGGQRAPSVSGSESVSHGAAFIPPHLRSRVSAAYPGAAGQGRGPGSVSTATTLREARELEKENRKASFNAWGPDGRQVKGVKSPTVSSSADEDSASVAESNDTNVANEWQTIHPKTKLGKKPRGRDNWHKAPRLSSAELRKPEPFAHVSARHIDPDVDRQRRMNYCQSESSDW</sequence>
<evidence type="ECO:0000259" key="2">
    <source>
        <dbReference type="Pfam" id="PF12898"/>
    </source>
</evidence>
<accession>A0A2K3PXC6</accession>
<proteinExistence type="predicted"/>
<feature type="compositionally biased region" description="Polar residues" evidence="1">
    <location>
        <begin position="206"/>
        <end position="216"/>
    </location>
</feature>
<feature type="domain" description="Stc1" evidence="2">
    <location>
        <begin position="24"/>
        <end position="105"/>
    </location>
</feature>
<keyword evidence="4" id="KW-1185">Reference proteome</keyword>
<evidence type="ECO:0000313" key="4">
    <source>
        <dbReference type="Proteomes" id="UP000236621"/>
    </source>
</evidence>
<gene>
    <name evidence="3" type="ORF">TCAP_07462</name>
</gene>
<dbReference type="Pfam" id="PF12898">
    <property type="entry name" value="Stc1"/>
    <property type="match status" value="1"/>
</dbReference>